<evidence type="ECO:0000313" key="1">
    <source>
        <dbReference type="EMBL" id="SFB86559.1"/>
    </source>
</evidence>
<gene>
    <name evidence="1" type="ORF">SAMN02745150_01112</name>
</gene>
<name>A0A1I1EHE3_BREAD</name>
<dbReference type="EMBL" id="FOKY01000013">
    <property type="protein sequence ID" value="SFB86559.1"/>
    <property type="molecule type" value="Genomic_DNA"/>
</dbReference>
<dbReference type="RefSeq" id="WP_092319476.1">
    <property type="nucleotide sequence ID" value="NZ_FOKY01000013.1"/>
</dbReference>
<proteinExistence type="predicted"/>
<reference evidence="2" key="1">
    <citation type="submission" date="2016-10" db="EMBL/GenBank/DDBJ databases">
        <authorList>
            <person name="Varghese N."/>
            <person name="Submissions S."/>
        </authorList>
    </citation>
    <scope>NUCLEOTIDE SEQUENCE [LARGE SCALE GENOMIC DNA]</scope>
    <source>
        <strain evidence="2">ATCC 43811</strain>
    </source>
</reference>
<sequence>MEHWIFDTAQKTARIVSANVSGYKDETCRVGMKDSISEIKGIFVLAGSVENRYDDRIVYLDLGNSASGNDARIVASHQGSQEADAIVKIKELRQKLENNKRWSFQKQTLAMPEAEAIVSAVKVTEWRILSGNTGENLSYDGNNYVFLKFEANTVQNHACYTNIKITVHGSPGTFSSISATDFVYEMKTR</sequence>
<protein>
    <submittedName>
        <fullName evidence="1">Uncharacterized protein</fullName>
    </submittedName>
</protein>
<keyword evidence="2" id="KW-1185">Reference proteome</keyword>
<accession>A0A1I1EHE3</accession>
<dbReference type="AlphaFoldDB" id="A0A1I1EHE3"/>
<evidence type="ECO:0000313" key="2">
    <source>
        <dbReference type="Proteomes" id="UP000240042"/>
    </source>
</evidence>
<organism evidence="1 2">
    <name type="scientific">Brevinema andersonii</name>
    <dbReference type="NCBI Taxonomy" id="34097"/>
    <lineage>
        <taxon>Bacteria</taxon>
        <taxon>Pseudomonadati</taxon>
        <taxon>Spirochaetota</taxon>
        <taxon>Spirochaetia</taxon>
        <taxon>Brevinematales</taxon>
        <taxon>Brevinemataceae</taxon>
        <taxon>Brevinema</taxon>
    </lineage>
</organism>
<dbReference type="Proteomes" id="UP000240042">
    <property type="component" value="Unassembled WGS sequence"/>
</dbReference>